<comment type="caution">
    <text evidence="1">The sequence shown here is derived from an EMBL/GenBank/DDBJ whole genome shotgun (WGS) entry which is preliminary data.</text>
</comment>
<dbReference type="EMBL" id="PDBW01000001">
    <property type="protein sequence ID" value="PFH03185.1"/>
    <property type="molecule type" value="Genomic_DNA"/>
</dbReference>
<dbReference type="RefSeq" id="WP_003512559.1">
    <property type="nucleotide sequence ID" value="NZ_CP013828.1"/>
</dbReference>
<evidence type="ECO:0000313" key="2">
    <source>
        <dbReference type="Proteomes" id="UP000223596"/>
    </source>
</evidence>
<accession>A0AB36TI59</accession>
<organism evidence="1 2">
    <name type="scientific">Acetivibrio thermocellus AD2</name>
    <dbReference type="NCBI Taxonomy" id="1138384"/>
    <lineage>
        <taxon>Bacteria</taxon>
        <taxon>Bacillati</taxon>
        <taxon>Bacillota</taxon>
        <taxon>Clostridia</taxon>
        <taxon>Eubacteriales</taxon>
        <taxon>Oscillospiraceae</taxon>
        <taxon>Acetivibrio</taxon>
    </lineage>
</organism>
<dbReference type="AlphaFoldDB" id="A0AB36TI59"/>
<dbReference type="GeneID" id="35804488"/>
<reference evidence="1 2" key="1">
    <citation type="submission" date="2017-09" db="EMBL/GenBank/DDBJ databases">
        <title>Evaluation of Pacific Biosciences Sequencing Technology to Finishing C. thermocellum Genome Sequences.</title>
        <authorList>
            <person name="Brown S."/>
        </authorList>
    </citation>
    <scope>NUCLEOTIDE SEQUENCE [LARGE SCALE GENOMIC DNA]</scope>
    <source>
        <strain evidence="1 2">AD2</strain>
    </source>
</reference>
<name>A0AB36TI59_ACETH</name>
<sequence length="67" mass="7223">MNSVLAFCLGILLGVLIGAIAGIAGAIAGLRVLHLMKLKRINDKKKAEINIAYRDINFLNAKFKDAV</sequence>
<dbReference type="Proteomes" id="UP000223596">
    <property type="component" value="Unassembled WGS sequence"/>
</dbReference>
<protein>
    <submittedName>
        <fullName evidence="1">Uncharacterized protein</fullName>
    </submittedName>
</protein>
<gene>
    <name evidence="1" type="ORF">M972_111985</name>
</gene>
<proteinExistence type="predicted"/>
<evidence type="ECO:0000313" key="1">
    <source>
        <dbReference type="EMBL" id="PFH03185.1"/>
    </source>
</evidence>